<proteinExistence type="predicted"/>
<organism evidence="1">
    <name type="scientific">Siphoviridae sp. ctLeh52</name>
    <dbReference type="NCBI Taxonomy" id="2827849"/>
    <lineage>
        <taxon>Viruses</taxon>
        <taxon>Duplodnaviria</taxon>
        <taxon>Heunggongvirae</taxon>
        <taxon>Uroviricota</taxon>
        <taxon>Caudoviricetes</taxon>
    </lineage>
</organism>
<reference evidence="1" key="1">
    <citation type="journal article" date="2021" name="Proc. Natl. Acad. Sci. U.S.A.">
        <title>A Catalog of Tens of Thousands of Viruses from Human Metagenomes Reveals Hidden Associations with Chronic Diseases.</title>
        <authorList>
            <person name="Tisza M.J."/>
            <person name="Buck C.B."/>
        </authorList>
    </citation>
    <scope>NUCLEOTIDE SEQUENCE</scope>
    <source>
        <strain evidence="1">CtLeh52</strain>
    </source>
</reference>
<name>A0A8S5RWT7_9CAUD</name>
<dbReference type="EMBL" id="BK032499">
    <property type="protein sequence ID" value="DAF43120.1"/>
    <property type="molecule type" value="Genomic_DNA"/>
</dbReference>
<evidence type="ECO:0000313" key="1">
    <source>
        <dbReference type="EMBL" id="DAF43120.1"/>
    </source>
</evidence>
<protein>
    <submittedName>
        <fullName evidence="1">Uncharacterized protein</fullName>
    </submittedName>
</protein>
<sequence>MEEIKRHRFIKWCLVIFLLQIFRRCVTWLRL</sequence>
<accession>A0A8S5RWT7</accession>